<keyword evidence="1" id="KW-1133">Transmembrane helix</keyword>
<proteinExistence type="predicted"/>
<sequence>MDDRSSPGARGSVTAAADRGAGNRAGVLGTALAGVLAFALSSGSWQWFSTYIGVTLLAIVLAFTSPPAPLPGTRSGYARSLAVQSLVIGLCVALALAPALQRWPWLLPMPGTRTECAHLGDYAALQARAALGGLGDLGGRGSAALSYAQQDQSRHAVDDCLSATTTLWLPLYALGAALLTALGIWWVTRRTTTGTR</sequence>
<keyword evidence="1" id="KW-0812">Transmembrane</keyword>
<dbReference type="EMBL" id="BAAATL010000049">
    <property type="protein sequence ID" value="GAA2510395.1"/>
    <property type="molecule type" value="Genomic_DNA"/>
</dbReference>
<accession>A0ABP6A490</accession>
<feature type="transmembrane region" description="Helical" evidence="1">
    <location>
        <begin position="167"/>
        <end position="187"/>
    </location>
</feature>
<organism evidence="2 3">
    <name type="scientific">Streptomyces graminearus</name>
    <dbReference type="NCBI Taxonomy" id="284030"/>
    <lineage>
        <taxon>Bacteria</taxon>
        <taxon>Bacillati</taxon>
        <taxon>Actinomycetota</taxon>
        <taxon>Actinomycetes</taxon>
        <taxon>Kitasatosporales</taxon>
        <taxon>Streptomycetaceae</taxon>
        <taxon>Streptomyces</taxon>
    </lineage>
</organism>
<keyword evidence="1" id="KW-0472">Membrane</keyword>
<evidence type="ECO:0000313" key="3">
    <source>
        <dbReference type="Proteomes" id="UP001501721"/>
    </source>
</evidence>
<dbReference type="RefSeq" id="WP_346077730.1">
    <property type="nucleotide sequence ID" value="NZ_BAAATL010000049.1"/>
</dbReference>
<feature type="transmembrane region" description="Helical" evidence="1">
    <location>
        <begin position="76"/>
        <end position="100"/>
    </location>
</feature>
<keyword evidence="3" id="KW-1185">Reference proteome</keyword>
<evidence type="ECO:0000256" key="1">
    <source>
        <dbReference type="SAM" id="Phobius"/>
    </source>
</evidence>
<evidence type="ECO:0000313" key="2">
    <source>
        <dbReference type="EMBL" id="GAA2510395.1"/>
    </source>
</evidence>
<feature type="transmembrane region" description="Helical" evidence="1">
    <location>
        <begin position="21"/>
        <end position="39"/>
    </location>
</feature>
<comment type="caution">
    <text evidence="2">The sequence shown here is derived from an EMBL/GenBank/DDBJ whole genome shotgun (WGS) entry which is preliminary data.</text>
</comment>
<feature type="transmembrane region" description="Helical" evidence="1">
    <location>
        <begin position="45"/>
        <end position="64"/>
    </location>
</feature>
<dbReference type="Proteomes" id="UP001501721">
    <property type="component" value="Unassembled WGS sequence"/>
</dbReference>
<reference evidence="3" key="1">
    <citation type="journal article" date="2019" name="Int. J. Syst. Evol. Microbiol.">
        <title>The Global Catalogue of Microorganisms (GCM) 10K type strain sequencing project: providing services to taxonomists for standard genome sequencing and annotation.</title>
        <authorList>
            <consortium name="The Broad Institute Genomics Platform"/>
            <consortium name="The Broad Institute Genome Sequencing Center for Infectious Disease"/>
            <person name="Wu L."/>
            <person name="Ma J."/>
        </authorList>
    </citation>
    <scope>NUCLEOTIDE SEQUENCE [LARGE SCALE GENOMIC DNA]</scope>
    <source>
        <strain evidence="3">JCM 6923</strain>
    </source>
</reference>
<name>A0ABP6A490_9ACTN</name>
<protein>
    <submittedName>
        <fullName evidence="2">Uncharacterized protein</fullName>
    </submittedName>
</protein>
<gene>
    <name evidence="2" type="ORF">GCM10010422_72620</name>
</gene>